<reference evidence="4" key="1">
    <citation type="submission" date="2025-08" db="UniProtKB">
        <authorList>
            <consortium name="RefSeq"/>
        </authorList>
    </citation>
    <scope>IDENTIFICATION</scope>
    <source>
        <tissue evidence="4">Whole organism</tissue>
    </source>
</reference>
<feature type="compositionally biased region" description="Basic residues" evidence="1">
    <location>
        <begin position="750"/>
        <end position="759"/>
    </location>
</feature>
<feature type="compositionally biased region" description="Polar residues" evidence="1">
    <location>
        <begin position="10"/>
        <end position="33"/>
    </location>
</feature>
<feature type="region of interest" description="Disordered" evidence="1">
    <location>
        <begin position="724"/>
        <end position="792"/>
    </location>
</feature>
<evidence type="ECO:0000313" key="4">
    <source>
        <dbReference type="RefSeq" id="XP_026272472.1"/>
    </source>
</evidence>
<dbReference type="RefSeq" id="XP_026272472.1">
    <property type="nucleotide sequence ID" value="XM_026416687.2"/>
</dbReference>
<feature type="transmembrane region" description="Helical" evidence="2">
    <location>
        <begin position="153"/>
        <end position="174"/>
    </location>
</feature>
<feature type="compositionally biased region" description="Low complexity" evidence="1">
    <location>
        <begin position="71"/>
        <end position="88"/>
    </location>
</feature>
<evidence type="ECO:0000313" key="3">
    <source>
        <dbReference type="Proteomes" id="UP000504606"/>
    </source>
</evidence>
<dbReference type="KEGG" id="foc:113202452"/>
<feature type="compositionally biased region" description="Polar residues" evidence="1">
    <location>
        <begin position="116"/>
        <end position="130"/>
    </location>
</feature>
<dbReference type="GeneID" id="113202452"/>
<dbReference type="OrthoDB" id="8196851at2759"/>
<dbReference type="AlphaFoldDB" id="A0A6J1RUA5"/>
<feature type="compositionally biased region" description="Basic residues" evidence="1">
    <location>
        <begin position="730"/>
        <end position="742"/>
    </location>
</feature>
<keyword evidence="3" id="KW-1185">Reference proteome</keyword>
<sequence length="858" mass="97967">MNASKETHDLSSTSAEGGEGSDQSMSDSWTVLDSSHFKDDGDLSDAESVEVLATDEPALTDDTCSEGMFFGPTSSGVPSTSSVDSSKSIFEETKVNEIDSTPEEPNVTPAEEVNDESNSNATEKPSNNTIPPRKQYFFNGAPIEIIGESFSTILLELAIYSLIIDLFILTYFGFSSVTGIFDKPGSSLVKMSPSHLQYEMDPLALQLSHVLAEWKKNPQEDHSLDRHLLKTLLLYYGGSSELSATLHSLTAKVQKHNGFIRHVGKDWQMNGHRNHLIVSGHLAHSVACILGKQDNDKSLPEDLFMTVNSTSEIINPDFSPEPSFWLNDWHLPQYFKANDTYYRVESKPVLPPMRNLFLNLGSAKWNQYFWQLYHHDIEGKKIKEDREVFQAQGDKVTENELESEETERSPLDLLSSGDLITLEESSGNVENLHENIGEQIEVFPRFLINEDFEEIADEVEEKEQIDNWGGNYFEVLDGEEYLGANGPYQTRYVCLDDSCRPYKAVKGDEVHKAESKGKLSRLFEELALDQPKIDQVSEWSNENPSQVDDHVHVSNYDWLEDNSFRDEDHVSNYDWPEENSFRDENPVSNEWLDKNTFEESNPELYDVQPAHQKKSKIVELFEELSSDELKGENIFAGRYIESSQEFFNLFDDKVPNKAVLESKAFKDSQNEDFVNLFGDIVPNAAVVEKNTFENPKKGKLAMLFEELALEESLEQKQKDGLIAESPTKEKKSKLKRRYKLHKHDTESAKGKGKQKKKEKGKTLFENGNSMGKKKMKKRNSMKKEMKVEESELNNYSNVNDKLYVGGRKSFEGRSEDWNTRMAEGREKLRALSEKEDDQSWLFERARARRDLREETFVQ</sequence>
<evidence type="ECO:0000256" key="2">
    <source>
        <dbReference type="SAM" id="Phobius"/>
    </source>
</evidence>
<feature type="compositionally biased region" description="Basic residues" evidence="1">
    <location>
        <begin position="771"/>
        <end position="780"/>
    </location>
</feature>
<organism evidence="3 4">
    <name type="scientific">Frankliniella occidentalis</name>
    <name type="common">Western flower thrips</name>
    <name type="synonym">Euthrips occidentalis</name>
    <dbReference type="NCBI Taxonomy" id="133901"/>
    <lineage>
        <taxon>Eukaryota</taxon>
        <taxon>Metazoa</taxon>
        <taxon>Ecdysozoa</taxon>
        <taxon>Arthropoda</taxon>
        <taxon>Hexapoda</taxon>
        <taxon>Insecta</taxon>
        <taxon>Pterygota</taxon>
        <taxon>Neoptera</taxon>
        <taxon>Paraneoptera</taxon>
        <taxon>Thysanoptera</taxon>
        <taxon>Terebrantia</taxon>
        <taxon>Thripoidea</taxon>
        <taxon>Thripidae</taxon>
        <taxon>Frankliniella</taxon>
    </lineage>
</organism>
<gene>
    <name evidence="4" type="primary">LOC113202452</name>
</gene>
<feature type="region of interest" description="Disordered" evidence="1">
    <location>
        <begin position="1"/>
        <end position="133"/>
    </location>
</feature>
<keyword evidence="2" id="KW-0472">Membrane</keyword>
<protein>
    <submittedName>
        <fullName evidence="4">Uncharacterized protein LOC113202452</fullName>
    </submittedName>
</protein>
<accession>A0A6J1RUA5</accession>
<keyword evidence="2" id="KW-1133">Transmembrane helix</keyword>
<keyword evidence="2" id="KW-0812">Transmembrane</keyword>
<dbReference type="Proteomes" id="UP000504606">
    <property type="component" value="Unplaced"/>
</dbReference>
<name>A0A6J1RUA5_FRAOC</name>
<evidence type="ECO:0000256" key="1">
    <source>
        <dbReference type="SAM" id="MobiDB-lite"/>
    </source>
</evidence>
<proteinExistence type="predicted"/>